<keyword evidence="6" id="KW-0378">Hydrolase</keyword>
<keyword evidence="4" id="KW-0479">Metal-binding</keyword>
<name>A0A401GCV8_9APHY</name>
<proteinExistence type="predicted"/>
<dbReference type="PANTHER" id="PTHR42648">
    <property type="entry name" value="TRANSPOSASE, PUTATIVE-RELATED"/>
    <property type="match status" value="1"/>
</dbReference>
<dbReference type="GO" id="GO:0003723">
    <property type="term" value="F:RNA binding"/>
    <property type="evidence" value="ECO:0007669"/>
    <property type="project" value="UniProtKB-KW"/>
</dbReference>
<evidence type="ECO:0000256" key="9">
    <source>
        <dbReference type="ARBA" id="ARBA00022908"/>
    </source>
</evidence>
<keyword evidence="3" id="KW-0540">Nuclease</keyword>
<dbReference type="InterPro" id="IPR036397">
    <property type="entry name" value="RNaseH_sf"/>
</dbReference>
<dbReference type="Gene3D" id="3.30.420.10">
    <property type="entry name" value="Ribonuclease H-like superfamily/Ribonuclease H"/>
    <property type="match status" value="1"/>
</dbReference>
<keyword evidence="11" id="KW-0239">DNA-directed DNA polymerase</keyword>
<keyword evidence="5" id="KW-0255">Endonuclease</keyword>
<dbReference type="STRING" id="139825.A0A401GCV8"/>
<keyword evidence="7" id="KW-0460">Magnesium</keyword>
<evidence type="ECO:0000256" key="7">
    <source>
        <dbReference type="ARBA" id="ARBA00022842"/>
    </source>
</evidence>
<dbReference type="InParanoid" id="A0A401GCV8"/>
<evidence type="ECO:0000256" key="12">
    <source>
        <dbReference type="ARBA" id="ARBA00023172"/>
    </source>
</evidence>
<comment type="catalytic activity">
    <reaction evidence="13">
        <text>DNA(n) + a 2'-deoxyribonucleoside 5'-triphosphate = DNA(n+1) + diphosphate</text>
        <dbReference type="Rhea" id="RHEA:22508"/>
        <dbReference type="Rhea" id="RHEA-COMP:17339"/>
        <dbReference type="Rhea" id="RHEA-COMP:17340"/>
        <dbReference type="ChEBI" id="CHEBI:33019"/>
        <dbReference type="ChEBI" id="CHEBI:61560"/>
        <dbReference type="ChEBI" id="CHEBI:173112"/>
        <dbReference type="EC" id="2.7.7.49"/>
    </reaction>
</comment>
<dbReference type="PANTHER" id="PTHR42648:SF11">
    <property type="entry name" value="TRANSPOSON TY4-P GAG-POL POLYPROTEIN"/>
    <property type="match status" value="1"/>
</dbReference>
<dbReference type="InterPro" id="IPR039537">
    <property type="entry name" value="Retrotran_Ty1/copia-like"/>
</dbReference>
<evidence type="ECO:0000256" key="1">
    <source>
        <dbReference type="ARBA" id="ARBA00022578"/>
    </source>
</evidence>
<dbReference type="InterPro" id="IPR057670">
    <property type="entry name" value="SH3_retrovirus"/>
</dbReference>
<keyword evidence="12" id="KW-0233">DNA recombination</keyword>
<evidence type="ECO:0000313" key="18">
    <source>
        <dbReference type="Proteomes" id="UP000287166"/>
    </source>
</evidence>
<feature type="compositionally biased region" description="Acidic residues" evidence="15">
    <location>
        <begin position="188"/>
        <end position="197"/>
    </location>
</feature>
<evidence type="ECO:0000313" key="17">
    <source>
        <dbReference type="EMBL" id="GBE79997.1"/>
    </source>
</evidence>
<organism evidence="17 18">
    <name type="scientific">Sparassis crispa</name>
    <dbReference type="NCBI Taxonomy" id="139825"/>
    <lineage>
        <taxon>Eukaryota</taxon>
        <taxon>Fungi</taxon>
        <taxon>Dikarya</taxon>
        <taxon>Basidiomycota</taxon>
        <taxon>Agaricomycotina</taxon>
        <taxon>Agaricomycetes</taxon>
        <taxon>Polyporales</taxon>
        <taxon>Sparassidaceae</taxon>
        <taxon>Sparassis</taxon>
    </lineage>
</organism>
<evidence type="ECO:0000256" key="11">
    <source>
        <dbReference type="ARBA" id="ARBA00022932"/>
    </source>
</evidence>
<feature type="region of interest" description="Disordered" evidence="15">
    <location>
        <begin position="177"/>
        <end position="237"/>
    </location>
</feature>
<dbReference type="GeneID" id="38776914"/>
<dbReference type="GO" id="GO:0006310">
    <property type="term" value="P:DNA recombination"/>
    <property type="evidence" value="ECO:0007669"/>
    <property type="project" value="UniProtKB-KW"/>
</dbReference>
<evidence type="ECO:0000256" key="10">
    <source>
        <dbReference type="ARBA" id="ARBA00022918"/>
    </source>
</evidence>
<sequence length="237" mass="25920">MSYKAFEAWVKTHMGVDITVLNTDCGGEYLSDAFVRHLKEQGTEQKLSVHDTYGESGVSEHLNRTVAEKGHAMLIAVGLPQFLWGEAVLHVIYLKNRMSTKALNGRTPYEAVTGDLPDLSGIPEWGAHIWIHDTATGKMGEHAKPGHWVSFDMQSKGHWVYWPDKRSITVERNVQFGEPHAVSPNSDDGLELEGEEPAGDKPKAELSISAPDLPVSAPEPASNVLVPSNVPAKPASH</sequence>
<dbReference type="GO" id="GO:0003964">
    <property type="term" value="F:RNA-directed DNA polymerase activity"/>
    <property type="evidence" value="ECO:0007669"/>
    <property type="project" value="UniProtKB-KW"/>
</dbReference>
<dbReference type="OrthoDB" id="2776596at2759"/>
<dbReference type="InterPro" id="IPR001584">
    <property type="entry name" value="Integrase_cat-core"/>
</dbReference>
<dbReference type="GO" id="GO:0004519">
    <property type="term" value="F:endonuclease activity"/>
    <property type="evidence" value="ECO:0007669"/>
    <property type="project" value="UniProtKB-KW"/>
</dbReference>
<dbReference type="SUPFAM" id="SSF53098">
    <property type="entry name" value="Ribonuclease H-like"/>
    <property type="match status" value="1"/>
</dbReference>
<feature type="domain" description="Integrase catalytic" evidence="16">
    <location>
        <begin position="1"/>
        <end position="116"/>
    </location>
</feature>
<evidence type="ECO:0000256" key="13">
    <source>
        <dbReference type="ARBA" id="ARBA00048173"/>
    </source>
</evidence>
<protein>
    <recommendedName>
        <fullName evidence="16">Integrase catalytic domain-containing protein</fullName>
    </recommendedName>
</protein>
<dbReference type="GO" id="GO:0046872">
    <property type="term" value="F:metal ion binding"/>
    <property type="evidence" value="ECO:0007669"/>
    <property type="project" value="UniProtKB-KW"/>
</dbReference>
<dbReference type="GO" id="GO:0005634">
    <property type="term" value="C:nucleus"/>
    <property type="evidence" value="ECO:0007669"/>
    <property type="project" value="UniProtKB-ARBA"/>
</dbReference>
<evidence type="ECO:0000256" key="2">
    <source>
        <dbReference type="ARBA" id="ARBA00022695"/>
    </source>
</evidence>
<evidence type="ECO:0000256" key="3">
    <source>
        <dbReference type="ARBA" id="ARBA00022722"/>
    </source>
</evidence>
<dbReference type="InterPro" id="IPR012337">
    <property type="entry name" value="RNaseH-like_sf"/>
</dbReference>
<dbReference type="GO" id="GO:0032196">
    <property type="term" value="P:transposition"/>
    <property type="evidence" value="ECO:0007669"/>
    <property type="project" value="UniProtKB-KW"/>
</dbReference>
<dbReference type="AlphaFoldDB" id="A0A401GCV8"/>
<keyword evidence="8" id="KW-0694">RNA-binding</keyword>
<keyword evidence="10" id="KW-0695">RNA-directed DNA polymerase</keyword>
<evidence type="ECO:0000256" key="4">
    <source>
        <dbReference type="ARBA" id="ARBA00022723"/>
    </source>
</evidence>
<keyword evidence="2" id="KW-0548">Nucleotidyltransferase</keyword>
<dbReference type="GO" id="GO:0015074">
    <property type="term" value="P:DNA integration"/>
    <property type="evidence" value="ECO:0007669"/>
    <property type="project" value="UniProtKB-KW"/>
</dbReference>
<gene>
    <name evidence="17" type="ORF">SCP_0211990</name>
</gene>
<evidence type="ECO:0000256" key="8">
    <source>
        <dbReference type="ARBA" id="ARBA00022884"/>
    </source>
</evidence>
<comment type="catalytic activity">
    <reaction evidence="14">
        <text>DNA(n) + a 2'-deoxyribonucleoside 5'-triphosphate = DNA(n+1) + diphosphate</text>
        <dbReference type="Rhea" id="RHEA:22508"/>
        <dbReference type="Rhea" id="RHEA-COMP:17339"/>
        <dbReference type="Rhea" id="RHEA-COMP:17340"/>
        <dbReference type="ChEBI" id="CHEBI:33019"/>
        <dbReference type="ChEBI" id="CHEBI:61560"/>
        <dbReference type="ChEBI" id="CHEBI:173112"/>
        <dbReference type="EC" id="2.7.7.7"/>
    </reaction>
</comment>
<dbReference type="Pfam" id="PF25597">
    <property type="entry name" value="SH3_retrovirus"/>
    <property type="match status" value="1"/>
</dbReference>
<dbReference type="RefSeq" id="XP_027610910.1">
    <property type="nucleotide sequence ID" value="XM_027755109.1"/>
</dbReference>
<dbReference type="EMBL" id="BFAD01000002">
    <property type="protein sequence ID" value="GBE79997.1"/>
    <property type="molecule type" value="Genomic_DNA"/>
</dbReference>
<evidence type="ECO:0000256" key="15">
    <source>
        <dbReference type="SAM" id="MobiDB-lite"/>
    </source>
</evidence>
<dbReference type="GO" id="GO:0003887">
    <property type="term" value="F:DNA-directed DNA polymerase activity"/>
    <property type="evidence" value="ECO:0007669"/>
    <property type="project" value="UniProtKB-KW"/>
</dbReference>
<reference evidence="17 18" key="1">
    <citation type="journal article" date="2018" name="Sci. Rep.">
        <title>Genome sequence of the cauliflower mushroom Sparassis crispa (Hanabiratake) and its association with beneficial usage.</title>
        <authorList>
            <person name="Kiyama R."/>
            <person name="Furutani Y."/>
            <person name="Kawaguchi K."/>
            <person name="Nakanishi T."/>
        </authorList>
    </citation>
    <scope>NUCLEOTIDE SEQUENCE [LARGE SCALE GENOMIC DNA]</scope>
</reference>
<dbReference type="PROSITE" id="PS50994">
    <property type="entry name" value="INTEGRASE"/>
    <property type="match status" value="1"/>
</dbReference>
<keyword evidence="11" id="KW-0808">Transferase</keyword>
<dbReference type="Proteomes" id="UP000287166">
    <property type="component" value="Unassembled WGS sequence"/>
</dbReference>
<accession>A0A401GCV8</accession>
<evidence type="ECO:0000256" key="5">
    <source>
        <dbReference type="ARBA" id="ARBA00022759"/>
    </source>
</evidence>
<evidence type="ECO:0000256" key="14">
    <source>
        <dbReference type="ARBA" id="ARBA00049244"/>
    </source>
</evidence>
<comment type="caution">
    <text evidence="17">The sequence shown here is derived from an EMBL/GenBank/DDBJ whole genome shotgun (WGS) entry which is preliminary data.</text>
</comment>
<keyword evidence="18" id="KW-1185">Reference proteome</keyword>
<keyword evidence="1" id="KW-0815">Transposition</keyword>
<evidence type="ECO:0000256" key="6">
    <source>
        <dbReference type="ARBA" id="ARBA00022801"/>
    </source>
</evidence>
<evidence type="ECO:0000259" key="16">
    <source>
        <dbReference type="PROSITE" id="PS50994"/>
    </source>
</evidence>
<keyword evidence="9" id="KW-0229">DNA integration</keyword>
<dbReference type="GO" id="GO:0016787">
    <property type="term" value="F:hydrolase activity"/>
    <property type="evidence" value="ECO:0007669"/>
    <property type="project" value="UniProtKB-KW"/>
</dbReference>